<gene>
    <name evidence="1" type="ORF">B5F17_00315</name>
</gene>
<evidence type="ECO:0000313" key="1">
    <source>
        <dbReference type="EMBL" id="OUP54375.1"/>
    </source>
</evidence>
<name>A0A1Y4LCC8_9FIRM</name>
<organism evidence="1 2">
    <name type="scientific">Butyricicoccus pullicaecorum</name>
    <dbReference type="NCBI Taxonomy" id="501571"/>
    <lineage>
        <taxon>Bacteria</taxon>
        <taxon>Bacillati</taxon>
        <taxon>Bacillota</taxon>
        <taxon>Clostridia</taxon>
        <taxon>Eubacteriales</taxon>
        <taxon>Butyricicoccaceae</taxon>
        <taxon>Butyricicoccus</taxon>
    </lineage>
</organism>
<comment type="caution">
    <text evidence="1">The sequence shown here is derived from an EMBL/GenBank/DDBJ whole genome shotgun (WGS) entry which is preliminary data.</text>
</comment>
<evidence type="ECO:0000313" key="2">
    <source>
        <dbReference type="Proteomes" id="UP000195897"/>
    </source>
</evidence>
<dbReference type="EMBL" id="NFKK01000001">
    <property type="protein sequence ID" value="OUP54375.1"/>
    <property type="molecule type" value="Genomic_DNA"/>
</dbReference>
<proteinExistence type="predicted"/>
<dbReference type="AlphaFoldDB" id="A0A1Y4LCC8"/>
<dbReference type="RefSeq" id="WP_087369749.1">
    <property type="nucleotide sequence ID" value="NZ_NFKK01000001.1"/>
</dbReference>
<reference evidence="2" key="1">
    <citation type="submission" date="2017-04" db="EMBL/GenBank/DDBJ databases">
        <title>Function of individual gut microbiota members based on whole genome sequencing of pure cultures obtained from chicken caecum.</title>
        <authorList>
            <person name="Medvecky M."/>
            <person name="Cejkova D."/>
            <person name="Polansky O."/>
            <person name="Karasova D."/>
            <person name="Kubasova T."/>
            <person name="Cizek A."/>
            <person name="Rychlik I."/>
        </authorList>
    </citation>
    <scope>NUCLEOTIDE SEQUENCE [LARGE SCALE GENOMIC DNA]</scope>
    <source>
        <strain evidence="2">An180</strain>
    </source>
</reference>
<accession>A0A1Y4LCC8</accession>
<sequence length="220" mass="25363">MIIFLAFVGYVGVQAVKNFQLRNLNMSLRKNDGETVERLTNMATSRRILGEYTCDLYQLRARYMGEDAAAFEEKLKQMIATTYKNPADKKSFLEQYYHTFLIRGKGTYAAWLLEGIRAVQDAAYVKFSEQAYAVMIDHKTDLIDEMIDEINGKHYYGFALGVILFMVAKQYEALGDDEHALIYYQNAKVCFHPQAVYVPLLEKQMKQLEERTQTGKTVLS</sequence>
<protein>
    <submittedName>
        <fullName evidence="1">Uncharacterized protein</fullName>
    </submittedName>
</protein>
<dbReference type="Proteomes" id="UP000195897">
    <property type="component" value="Unassembled WGS sequence"/>
</dbReference>